<evidence type="ECO:0000256" key="1">
    <source>
        <dbReference type="SAM" id="Phobius"/>
    </source>
</evidence>
<organism evidence="2 3">
    <name type="scientific">Pseudescherichia vulneris NBRC 102420</name>
    <dbReference type="NCBI Taxonomy" id="1115515"/>
    <lineage>
        <taxon>Bacteria</taxon>
        <taxon>Pseudomonadati</taxon>
        <taxon>Pseudomonadota</taxon>
        <taxon>Gammaproteobacteria</taxon>
        <taxon>Enterobacterales</taxon>
        <taxon>Enterobacteriaceae</taxon>
        <taxon>Pseudescherichia</taxon>
    </lineage>
</organism>
<evidence type="ECO:0000313" key="2">
    <source>
        <dbReference type="EMBL" id="GAL56642.1"/>
    </source>
</evidence>
<gene>
    <name evidence="2" type="ORF">EV102420_02_02470</name>
</gene>
<keyword evidence="1" id="KW-0812">Transmembrane</keyword>
<evidence type="ECO:0000313" key="3">
    <source>
        <dbReference type="Proteomes" id="UP000029462"/>
    </source>
</evidence>
<dbReference type="Proteomes" id="UP000029462">
    <property type="component" value="Unassembled WGS sequence"/>
</dbReference>
<comment type="caution">
    <text evidence="2">The sequence shown here is derived from an EMBL/GenBank/DDBJ whole genome shotgun (WGS) entry which is preliminary data.</text>
</comment>
<dbReference type="AlphaFoldDB" id="A0A090VNI1"/>
<feature type="transmembrane region" description="Helical" evidence="1">
    <location>
        <begin position="43"/>
        <end position="65"/>
    </location>
</feature>
<sequence>MKKAIVFLLWSGITLSALLGVLSAALNIMLMLSLAFDTPVDSYTYGFLIGRWSFTLIMVITFYVLKRLIRKYSL</sequence>
<proteinExistence type="predicted"/>
<name>A0A090VNI1_PSEVU</name>
<keyword evidence="3" id="KW-1185">Reference proteome</keyword>
<protein>
    <submittedName>
        <fullName evidence="2">Uncharacterized protein</fullName>
    </submittedName>
</protein>
<accession>A0A090VNI1</accession>
<dbReference type="EMBL" id="BBMZ01000002">
    <property type="protein sequence ID" value="GAL56642.1"/>
    <property type="molecule type" value="Genomic_DNA"/>
</dbReference>
<keyword evidence="1" id="KW-1133">Transmembrane helix</keyword>
<keyword evidence="1" id="KW-0472">Membrane</keyword>
<reference evidence="2 3" key="1">
    <citation type="submission" date="2014-09" db="EMBL/GenBank/DDBJ databases">
        <title>Whole genome shotgun sequence of Escherichia vulneris NBRC 102420.</title>
        <authorList>
            <person name="Yoshida Y."/>
            <person name="Hosoyama A."/>
            <person name="Tsuchikane K."/>
            <person name="Ohji S."/>
            <person name="Ichikawa N."/>
            <person name="Kimura A."/>
            <person name="Yamazoe A."/>
            <person name="Ezaki T."/>
            <person name="Fujita N."/>
        </authorList>
    </citation>
    <scope>NUCLEOTIDE SEQUENCE [LARGE SCALE GENOMIC DNA]</scope>
    <source>
        <strain evidence="2 3">NBRC 102420</strain>
    </source>
</reference>